<proteinExistence type="predicted"/>
<evidence type="ECO:0000313" key="2">
    <source>
        <dbReference type="Proteomes" id="UP001482620"/>
    </source>
</evidence>
<name>A0ABV0T275_9TELE</name>
<reference evidence="1 2" key="1">
    <citation type="submission" date="2021-06" db="EMBL/GenBank/DDBJ databases">
        <authorList>
            <person name="Palmer J.M."/>
        </authorList>
    </citation>
    <scope>NUCLEOTIDE SEQUENCE [LARGE SCALE GENOMIC DNA]</scope>
    <source>
        <strain evidence="2">if_2019</strain>
        <tissue evidence="1">Muscle</tissue>
    </source>
</reference>
<comment type="caution">
    <text evidence="1">The sequence shown here is derived from an EMBL/GenBank/DDBJ whole genome shotgun (WGS) entry which is preliminary data.</text>
</comment>
<gene>
    <name evidence="1" type="ORF">ILYODFUR_019654</name>
</gene>
<protein>
    <submittedName>
        <fullName evidence="1">Uncharacterized protein</fullName>
    </submittedName>
</protein>
<dbReference type="Proteomes" id="UP001482620">
    <property type="component" value="Unassembled WGS sequence"/>
</dbReference>
<organism evidence="1 2">
    <name type="scientific">Ilyodon furcidens</name>
    <name type="common">goldbreast splitfin</name>
    <dbReference type="NCBI Taxonomy" id="33524"/>
    <lineage>
        <taxon>Eukaryota</taxon>
        <taxon>Metazoa</taxon>
        <taxon>Chordata</taxon>
        <taxon>Craniata</taxon>
        <taxon>Vertebrata</taxon>
        <taxon>Euteleostomi</taxon>
        <taxon>Actinopterygii</taxon>
        <taxon>Neopterygii</taxon>
        <taxon>Teleostei</taxon>
        <taxon>Neoteleostei</taxon>
        <taxon>Acanthomorphata</taxon>
        <taxon>Ovalentaria</taxon>
        <taxon>Atherinomorphae</taxon>
        <taxon>Cyprinodontiformes</taxon>
        <taxon>Goodeidae</taxon>
        <taxon>Ilyodon</taxon>
    </lineage>
</organism>
<keyword evidence="2" id="KW-1185">Reference proteome</keyword>
<accession>A0ABV0T275</accession>
<dbReference type="EMBL" id="JAHRIQ010013565">
    <property type="protein sequence ID" value="MEQ2225652.1"/>
    <property type="molecule type" value="Genomic_DNA"/>
</dbReference>
<evidence type="ECO:0000313" key="1">
    <source>
        <dbReference type="EMBL" id="MEQ2225652.1"/>
    </source>
</evidence>
<sequence>MFLLYCAHSKEMFVRRQRGLNASLQLLHTSCSPHVFHSSLILAKRKTGAQAYSPTHVAEAGTKTTH</sequence>